<dbReference type="FunFam" id="3.40.50.2300:FF:000001">
    <property type="entry name" value="DNA-binding response regulator PhoB"/>
    <property type="match status" value="1"/>
</dbReference>
<dbReference type="GO" id="GO:0000160">
    <property type="term" value="P:phosphorelay signal transduction system"/>
    <property type="evidence" value="ECO:0007669"/>
    <property type="project" value="UniProtKB-KW"/>
</dbReference>
<dbReference type="SMART" id="SM00448">
    <property type="entry name" value="REC"/>
    <property type="match status" value="1"/>
</dbReference>
<evidence type="ECO:0000256" key="1">
    <source>
        <dbReference type="ARBA" id="ARBA00022553"/>
    </source>
</evidence>
<dbReference type="InterPro" id="IPR050595">
    <property type="entry name" value="Bact_response_regulator"/>
</dbReference>
<evidence type="ECO:0000256" key="2">
    <source>
        <dbReference type="ARBA" id="ARBA00023012"/>
    </source>
</evidence>
<gene>
    <name evidence="8" type="ORF">UR63_C0007G0005</name>
</gene>
<dbReference type="PANTHER" id="PTHR44591">
    <property type="entry name" value="STRESS RESPONSE REGULATOR PROTEIN 1"/>
    <property type="match status" value="1"/>
</dbReference>
<comment type="caution">
    <text evidence="8">The sequence shown here is derived from an EMBL/GenBank/DDBJ whole genome shotgun (WGS) entry which is preliminary data.</text>
</comment>
<keyword evidence="4" id="KW-0238">DNA-binding</keyword>
<accession>A0A0G0DY00</accession>
<proteinExistence type="predicted"/>
<evidence type="ECO:0000256" key="5">
    <source>
        <dbReference type="ARBA" id="ARBA00023163"/>
    </source>
</evidence>
<dbReference type="Proteomes" id="UP000034127">
    <property type="component" value="Unassembled WGS sequence"/>
</dbReference>
<dbReference type="GO" id="GO:0003677">
    <property type="term" value="F:DNA binding"/>
    <property type="evidence" value="ECO:0007669"/>
    <property type="project" value="UniProtKB-KW"/>
</dbReference>
<name>A0A0G0DY00_9BACT</name>
<dbReference type="EMBL" id="LBPX01000007">
    <property type="protein sequence ID" value="KKP67895.1"/>
    <property type="molecule type" value="Genomic_DNA"/>
</dbReference>
<organism evidence="8 9">
    <name type="scientific">Candidatus Roizmanbacteria bacterium GW2011_GWC2_35_12</name>
    <dbReference type="NCBI Taxonomy" id="1618485"/>
    <lineage>
        <taxon>Bacteria</taxon>
        <taxon>Candidatus Roizmaniibacteriota</taxon>
    </lineage>
</organism>
<dbReference type="InterPro" id="IPR001789">
    <property type="entry name" value="Sig_transdc_resp-reg_receiver"/>
</dbReference>
<dbReference type="Pfam" id="PF00072">
    <property type="entry name" value="Response_reg"/>
    <property type="match status" value="1"/>
</dbReference>
<feature type="modified residue" description="4-aspartylphosphate" evidence="6">
    <location>
        <position position="53"/>
    </location>
</feature>
<keyword evidence="2" id="KW-0902">Two-component regulatory system</keyword>
<evidence type="ECO:0000256" key="3">
    <source>
        <dbReference type="ARBA" id="ARBA00023015"/>
    </source>
</evidence>
<dbReference type="InterPro" id="IPR011006">
    <property type="entry name" value="CheY-like_superfamily"/>
</dbReference>
<keyword evidence="5" id="KW-0804">Transcription</keyword>
<evidence type="ECO:0000256" key="6">
    <source>
        <dbReference type="PROSITE-ProRule" id="PRU00169"/>
    </source>
</evidence>
<keyword evidence="3" id="KW-0805">Transcription regulation</keyword>
<keyword evidence="1 6" id="KW-0597">Phosphoprotein</keyword>
<evidence type="ECO:0000313" key="8">
    <source>
        <dbReference type="EMBL" id="KKP67895.1"/>
    </source>
</evidence>
<evidence type="ECO:0000313" key="9">
    <source>
        <dbReference type="Proteomes" id="UP000034127"/>
    </source>
</evidence>
<dbReference type="PANTHER" id="PTHR44591:SF14">
    <property type="entry name" value="PROTEIN PILG"/>
    <property type="match status" value="1"/>
</dbReference>
<dbReference type="AlphaFoldDB" id="A0A0G0DY00"/>
<feature type="domain" description="Response regulatory" evidence="7">
    <location>
        <begin position="4"/>
        <end position="120"/>
    </location>
</feature>
<dbReference type="SUPFAM" id="SSF52172">
    <property type="entry name" value="CheY-like"/>
    <property type="match status" value="1"/>
</dbReference>
<reference evidence="8 9" key="1">
    <citation type="journal article" date="2015" name="Nature">
        <title>rRNA introns, odd ribosomes, and small enigmatic genomes across a large radiation of phyla.</title>
        <authorList>
            <person name="Brown C.T."/>
            <person name="Hug L.A."/>
            <person name="Thomas B.C."/>
            <person name="Sharon I."/>
            <person name="Castelle C.J."/>
            <person name="Singh A."/>
            <person name="Wilkins M.J."/>
            <person name="Williams K.H."/>
            <person name="Banfield J.F."/>
        </authorList>
    </citation>
    <scope>NUCLEOTIDE SEQUENCE [LARGE SCALE GENOMIC DNA]</scope>
</reference>
<dbReference type="PROSITE" id="PS50110">
    <property type="entry name" value="RESPONSE_REGULATORY"/>
    <property type="match status" value="1"/>
</dbReference>
<dbReference type="Gene3D" id="3.40.50.2300">
    <property type="match status" value="1"/>
</dbReference>
<evidence type="ECO:0000256" key="4">
    <source>
        <dbReference type="ARBA" id="ARBA00023125"/>
    </source>
</evidence>
<protein>
    <recommendedName>
        <fullName evidence="7">Response regulatory domain-containing protein</fullName>
    </recommendedName>
</protein>
<sequence length="133" mass="14886">METKILIIEDDPLMIRLYQKVFTFEGYKVEMAGNGEEGLEKVKSFQPTLILLDVMMPKMNGLQVLDKLKANDETKKIPVIMLTNLAGSQDAETAISKGAVKYIIKSEYEPKDVVKMVKEIIAGYTRDSVPGSK</sequence>
<evidence type="ECO:0000259" key="7">
    <source>
        <dbReference type="PROSITE" id="PS50110"/>
    </source>
</evidence>